<dbReference type="InterPro" id="IPR011009">
    <property type="entry name" value="Kinase-like_dom_sf"/>
</dbReference>
<keyword evidence="1" id="KW-0723">Serine/threonine-protein kinase</keyword>
<dbReference type="GO" id="GO:1903013">
    <property type="term" value="P:response to differentiation-inducing factor 1"/>
    <property type="evidence" value="ECO:0007669"/>
    <property type="project" value="TreeGrafter"/>
</dbReference>
<feature type="region of interest" description="Disordered" evidence="6">
    <location>
        <begin position="1"/>
        <end position="38"/>
    </location>
</feature>
<dbReference type="PANTHER" id="PTHR45992:SF2">
    <property type="entry name" value="EUKARYOTIC ELONGATION FACTOR 2 KINASE"/>
    <property type="match status" value="1"/>
</dbReference>
<accession>A0A8H6Y593</accession>
<reference evidence="8" key="1">
    <citation type="submission" date="2020-05" db="EMBL/GenBank/DDBJ databases">
        <title>Mycena genomes resolve the evolution of fungal bioluminescence.</title>
        <authorList>
            <person name="Tsai I.J."/>
        </authorList>
    </citation>
    <scope>NUCLEOTIDE SEQUENCE</scope>
    <source>
        <strain evidence="8">CCC161011</strain>
    </source>
</reference>
<dbReference type="SUPFAM" id="SSF56112">
    <property type="entry name" value="Protein kinase-like (PK-like)"/>
    <property type="match status" value="1"/>
</dbReference>
<dbReference type="EMBL" id="JACAZI010000008">
    <property type="protein sequence ID" value="KAF7354438.1"/>
    <property type="molecule type" value="Genomic_DNA"/>
</dbReference>
<evidence type="ECO:0000256" key="5">
    <source>
        <dbReference type="ARBA" id="ARBA00022840"/>
    </source>
</evidence>
<feature type="domain" description="Alpha-type protein kinase" evidence="7">
    <location>
        <begin position="55"/>
        <end position="303"/>
    </location>
</feature>
<feature type="compositionally biased region" description="Polar residues" evidence="6">
    <location>
        <begin position="23"/>
        <end position="38"/>
    </location>
</feature>
<dbReference type="Proteomes" id="UP000620124">
    <property type="component" value="Unassembled WGS sequence"/>
</dbReference>
<name>A0A8H6Y593_9AGAR</name>
<keyword evidence="3" id="KW-0547">Nucleotide-binding</keyword>
<dbReference type="GO" id="GO:0004674">
    <property type="term" value="F:protein serine/threonine kinase activity"/>
    <property type="evidence" value="ECO:0007669"/>
    <property type="project" value="UniProtKB-KW"/>
</dbReference>
<dbReference type="OrthoDB" id="2744370at2759"/>
<comment type="caution">
    <text evidence="8">The sequence shown here is derived from an EMBL/GenBank/DDBJ whole genome shotgun (WGS) entry which is preliminary data.</text>
</comment>
<keyword evidence="5" id="KW-0067">ATP-binding</keyword>
<evidence type="ECO:0000313" key="8">
    <source>
        <dbReference type="EMBL" id="KAF7354438.1"/>
    </source>
</evidence>
<sequence length="323" mass="36214">MGKFKRLRMQDPSRFVEDPNGHIVQQPQNHGPPTTPKPLTTEVSLYIASVNVDIGTGQVKFSWGTEDIREALLDNMPFAKGKTKKVYRLLLDGKPYVAKRFFEVGNGPECVSLDENSSQLENEFIRLNQGQWFLDQFYARADETETEVSNNFMFSRGLLVREIIEGTGPSPASGVSMQAFLDSMDYNPDTSIVWLLEPSRGSAIERWSGTLQHPNHENKPGQTIDAFMHFSYVYSRQTLVFADIQGSKGLSRGGNSGWILFDIMTHTSEGASGIGDHGQDGIQAILSDHICERMCRTLNIGEDNIVEGQKARVKKRRVLPKRT</sequence>
<evidence type="ECO:0000256" key="2">
    <source>
        <dbReference type="ARBA" id="ARBA00022679"/>
    </source>
</evidence>
<dbReference type="PANTHER" id="PTHR45992">
    <property type="entry name" value="EUKARYOTIC ELONGATION FACTOR 2 KINASE-RELATED"/>
    <property type="match status" value="1"/>
</dbReference>
<dbReference type="InterPro" id="IPR051852">
    <property type="entry name" value="Alpha-type_PK"/>
</dbReference>
<proteinExistence type="predicted"/>
<protein>
    <submittedName>
        <fullName evidence="8">Kinase-like protein</fullName>
    </submittedName>
</protein>
<keyword evidence="9" id="KW-1185">Reference proteome</keyword>
<dbReference type="AlphaFoldDB" id="A0A8H6Y593"/>
<evidence type="ECO:0000256" key="6">
    <source>
        <dbReference type="SAM" id="MobiDB-lite"/>
    </source>
</evidence>
<dbReference type="InterPro" id="IPR004166">
    <property type="entry name" value="a-kinase_dom"/>
</dbReference>
<evidence type="ECO:0000256" key="3">
    <source>
        <dbReference type="ARBA" id="ARBA00022741"/>
    </source>
</evidence>
<evidence type="ECO:0000259" key="7">
    <source>
        <dbReference type="PROSITE" id="PS51158"/>
    </source>
</evidence>
<dbReference type="GO" id="GO:0005524">
    <property type="term" value="F:ATP binding"/>
    <property type="evidence" value="ECO:0007669"/>
    <property type="project" value="UniProtKB-KW"/>
</dbReference>
<gene>
    <name evidence="8" type="ORF">MVEN_01132800</name>
</gene>
<feature type="compositionally biased region" description="Basic and acidic residues" evidence="6">
    <location>
        <begin position="8"/>
        <end position="20"/>
    </location>
</feature>
<evidence type="ECO:0000313" key="9">
    <source>
        <dbReference type="Proteomes" id="UP000620124"/>
    </source>
</evidence>
<keyword evidence="4 8" id="KW-0418">Kinase</keyword>
<dbReference type="GO" id="GO:0031037">
    <property type="term" value="P:myosin II filament disassembly"/>
    <property type="evidence" value="ECO:0007669"/>
    <property type="project" value="TreeGrafter"/>
</dbReference>
<dbReference type="CDD" id="cd04515">
    <property type="entry name" value="Alpha_kinase"/>
    <property type="match status" value="1"/>
</dbReference>
<dbReference type="Gene3D" id="3.20.200.10">
    <property type="entry name" value="MHCK/EF2 kinase"/>
    <property type="match status" value="1"/>
</dbReference>
<keyword evidence="2" id="KW-0808">Transferase</keyword>
<organism evidence="8 9">
    <name type="scientific">Mycena venus</name>
    <dbReference type="NCBI Taxonomy" id="2733690"/>
    <lineage>
        <taxon>Eukaryota</taxon>
        <taxon>Fungi</taxon>
        <taxon>Dikarya</taxon>
        <taxon>Basidiomycota</taxon>
        <taxon>Agaricomycotina</taxon>
        <taxon>Agaricomycetes</taxon>
        <taxon>Agaricomycetidae</taxon>
        <taxon>Agaricales</taxon>
        <taxon>Marasmiineae</taxon>
        <taxon>Mycenaceae</taxon>
        <taxon>Mycena</taxon>
    </lineage>
</organism>
<evidence type="ECO:0000256" key="4">
    <source>
        <dbReference type="ARBA" id="ARBA00022777"/>
    </source>
</evidence>
<evidence type="ECO:0000256" key="1">
    <source>
        <dbReference type="ARBA" id="ARBA00022527"/>
    </source>
</evidence>
<dbReference type="Pfam" id="PF02816">
    <property type="entry name" value="Alpha_kinase"/>
    <property type="match status" value="1"/>
</dbReference>
<dbReference type="PROSITE" id="PS51158">
    <property type="entry name" value="ALPHA_KINASE"/>
    <property type="match status" value="1"/>
</dbReference>